<reference evidence="5 6" key="1">
    <citation type="journal article" date="2021" name="Sci. Rep.">
        <title>Genome sequencing of the multicellular alga Astrephomene provides insights into convergent evolution of germ-soma differentiation.</title>
        <authorList>
            <person name="Yamashita S."/>
            <person name="Yamamoto K."/>
            <person name="Matsuzaki R."/>
            <person name="Suzuki S."/>
            <person name="Yamaguchi H."/>
            <person name="Hirooka S."/>
            <person name="Minakuchi Y."/>
            <person name="Miyagishima S."/>
            <person name="Kawachi M."/>
            <person name="Toyoda A."/>
            <person name="Nozaki H."/>
        </authorList>
    </citation>
    <scope>NUCLEOTIDE SEQUENCE [LARGE SCALE GENOMIC DNA]</scope>
    <source>
        <strain evidence="5 6">NIES-4017</strain>
    </source>
</reference>
<dbReference type="PANTHER" id="PTHR10720:SF0">
    <property type="entry name" value="HEME OXYGENASE"/>
    <property type="match status" value="1"/>
</dbReference>
<evidence type="ECO:0008006" key="7">
    <source>
        <dbReference type="Google" id="ProtNLM"/>
    </source>
</evidence>
<evidence type="ECO:0000313" key="6">
    <source>
        <dbReference type="Proteomes" id="UP001054857"/>
    </source>
</evidence>
<dbReference type="AlphaFoldDB" id="A0AAD3DSN8"/>
<dbReference type="Proteomes" id="UP001054857">
    <property type="component" value="Unassembled WGS sequence"/>
</dbReference>
<dbReference type="Gene3D" id="1.20.910.10">
    <property type="entry name" value="Heme oxygenase-like"/>
    <property type="match status" value="1"/>
</dbReference>
<dbReference type="GO" id="GO:0046872">
    <property type="term" value="F:metal ion binding"/>
    <property type="evidence" value="ECO:0007669"/>
    <property type="project" value="UniProtKB-KW"/>
</dbReference>
<dbReference type="Pfam" id="PF01126">
    <property type="entry name" value="Heme_oxygenase"/>
    <property type="match status" value="1"/>
</dbReference>
<keyword evidence="3 4" id="KW-0408">Iron</keyword>
<dbReference type="GO" id="GO:0004392">
    <property type="term" value="F:heme oxygenase (decyclizing) activity"/>
    <property type="evidence" value="ECO:0007669"/>
    <property type="project" value="InterPro"/>
</dbReference>
<dbReference type="InterPro" id="IPR002051">
    <property type="entry name" value="Haem_Oase"/>
</dbReference>
<keyword evidence="6" id="KW-1185">Reference proteome</keyword>
<evidence type="ECO:0000256" key="4">
    <source>
        <dbReference type="PIRSR" id="PIRSR000343-2"/>
    </source>
</evidence>
<dbReference type="PANTHER" id="PTHR10720">
    <property type="entry name" value="HEME OXYGENASE"/>
    <property type="match status" value="1"/>
</dbReference>
<name>A0AAD3DSN8_9CHLO</name>
<gene>
    <name evidence="5" type="ORF">Agub_g6569</name>
</gene>
<evidence type="ECO:0000256" key="3">
    <source>
        <dbReference type="ARBA" id="ARBA00023004"/>
    </source>
</evidence>
<keyword evidence="1" id="KW-0349">Heme</keyword>
<dbReference type="InterPro" id="IPR016053">
    <property type="entry name" value="Haem_Oase-like"/>
</dbReference>
<proteinExistence type="predicted"/>
<sequence>MADSAAAQLPLVARLNKESKKLHKLSNSLVNTKLVALLSDRELYGKALASFYYVFSALEDAVDKALERNDPDLLKFKDTLKGGLYRAPGFREDVEYFLGSDWEQRYKLRSEAVAAYESHLQQLSAQQPRLLLAHVFTQHLAAASGGQMVRRWARRHLGLPEDKGTAAFEFKGDSNNTLRSHFKKQLDEWGRSLSEEEVQAFIGQHFAAFHHNNAIIRAFHVSLTSMLRGLARILPPRLLLGP</sequence>
<dbReference type="PIRSF" id="PIRSF000343">
    <property type="entry name" value="Haem_Oase"/>
    <property type="match status" value="1"/>
</dbReference>
<dbReference type="InterPro" id="IPR016084">
    <property type="entry name" value="Haem_Oase-like_multi-hlx"/>
</dbReference>
<dbReference type="GO" id="GO:0006788">
    <property type="term" value="P:heme oxidation"/>
    <property type="evidence" value="ECO:0007669"/>
    <property type="project" value="InterPro"/>
</dbReference>
<dbReference type="PRINTS" id="PR00088">
    <property type="entry name" value="HAEMOXYGNASE"/>
</dbReference>
<comment type="caution">
    <text evidence="5">The sequence shown here is derived from an EMBL/GenBank/DDBJ whole genome shotgun (WGS) entry which is preliminary data.</text>
</comment>
<evidence type="ECO:0000256" key="2">
    <source>
        <dbReference type="ARBA" id="ARBA00022723"/>
    </source>
</evidence>
<feature type="non-terminal residue" evidence="5">
    <location>
        <position position="242"/>
    </location>
</feature>
<keyword evidence="2 4" id="KW-0479">Metal-binding</keyword>
<dbReference type="SUPFAM" id="SSF48613">
    <property type="entry name" value="Heme oxygenase-like"/>
    <property type="match status" value="1"/>
</dbReference>
<feature type="binding site" description="axial binding residue" evidence="4">
    <location>
        <position position="23"/>
    </location>
    <ligand>
        <name>heme b</name>
        <dbReference type="ChEBI" id="CHEBI:60344"/>
    </ligand>
    <ligandPart>
        <name>Fe</name>
        <dbReference type="ChEBI" id="CHEBI:18248"/>
    </ligandPart>
</feature>
<protein>
    <recommendedName>
        <fullName evidence="7">Heme oxygenase</fullName>
    </recommendedName>
</protein>
<organism evidence="5 6">
    <name type="scientific">Astrephomene gubernaculifera</name>
    <dbReference type="NCBI Taxonomy" id="47775"/>
    <lineage>
        <taxon>Eukaryota</taxon>
        <taxon>Viridiplantae</taxon>
        <taxon>Chlorophyta</taxon>
        <taxon>core chlorophytes</taxon>
        <taxon>Chlorophyceae</taxon>
        <taxon>CS clade</taxon>
        <taxon>Chlamydomonadales</taxon>
        <taxon>Astrephomenaceae</taxon>
        <taxon>Astrephomene</taxon>
    </lineage>
</organism>
<evidence type="ECO:0000256" key="1">
    <source>
        <dbReference type="ARBA" id="ARBA00022617"/>
    </source>
</evidence>
<evidence type="ECO:0000313" key="5">
    <source>
        <dbReference type="EMBL" id="GFR45181.1"/>
    </source>
</evidence>
<accession>A0AAD3DSN8</accession>
<dbReference type="EMBL" id="BMAR01000009">
    <property type="protein sequence ID" value="GFR45181.1"/>
    <property type="molecule type" value="Genomic_DNA"/>
</dbReference>